<evidence type="ECO:0000256" key="1">
    <source>
        <dbReference type="ARBA" id="ARBA00004689"/>
    </source>
</evidence>
<keyword evidence="5" id="KW-0464">Manganese</keyword>
<keyword evidence="6" id="KW-0100">Branched-chain amino acid biosynthesis</keyword>
<organism evidence="10 11">
    <name type="scientific">Kibdelosporangium lantanae</name>
    <dbReference type="NCBI Taxonomy" id="1497396"/>
    <lineage>
        <taxon>Bacteria</taxon>
        <taxon>Bacillati</taxon>
        <taxon>Actinomycetota</taxon>
        <taxon>Actinomycetes</taxon>
        <taxon>Pseudonocardiales</taxon>
        <taxon>Pseudonocardiaceae</taxon>
        <taxon>Kibdelosporangium</taxon>
    </lineage>
</organism>
<dbReference type="Proteomes" id="UP001597045">
    <property type="component" value="Unassembled WGS sequence"/>
</dbReference>
<name>A0ABW3MLD0_9PSEU</name>
<dbReference type="InterPro" id="IPR000891">
    <property type="entry name" value="PYR_CT"/>
</dbReference>
<accession>A0ABW3MLD0</accession>
<reference evidence="11" key="1">
    <citation type="journal article" date="2019" name="Int. J. Syst. Evol. Microbiol.">
        <title>The Global Catalogue of Microorganisms (GCM) 10K type strain sequencing project: providing services to taxonomists for standard genome sequencing and annotation.</title>
        <authorList>
            <consortium name="The Broad Institute Genomics Platform"/>
            <consortium name="The Broad Institute Genome Sequencing Center for Infectious Disease"/>
            <person name="Wu L."/>
            <person name="Ma J."/>
        </authorList>
    </citation>
    <scope>NUCLEOTIDE SEQUENCE [LARGE SCALE GENOMIC DNA]</scope>
    <source>
        <strain evidence="11">JCM 31486</strain>
    </source>
</reference>
<comment type="pathway">
    <text evidence="1">Amino-acid biosynthesis; L-leucine biosynthesis; L-leucine from 3-methyl-2-oxobutanoate: step 1/4.</text>
</comment>
<dbReference type="EC" id="2.3.3.13" evidence="2"/>
<comment type="caution">
    <text evidence="10">The sequence shown here is derived from an EMBL/GenBank/DDBJ whole genome shotgun (WGS) entry which is preliminary data.</text>
</comment>
<keyword evidence="11" id="KW-1185">Reference proteome</keyword>
<proteinExistence type="inferred from homology"/>
<dbReference type="PANTHER" id="PTHR10277:SF9">
    <property type="entry name" value="2-ISOPROPYLMALATE SYNTHASE 1, CHLOROPLASTIC-RELATED"/>
    <property type="match status" value="1"/>
</dbReference>
<dbReference type="InterPro" id="IPR013785">
    <property type="entry name" value="Aldolase_TIM"/>
</dbReference>
<evidence type="ECO:0000256" key="6">
    <source>
        <dbReference type="ARBA" id="ARBA00023304"/>
    </source>
</evidence>
<dbReference type="InterPro" id="IPR002034">
    <property type="entry name" value="AIPM/Hcit_synth_CS"/>
</dbReference>
<keyword evidence="3" id="KW-0028">Amino-acid biosynthesis</keyword>
<dbReference type="EMBL" id="JBHTIS010002693">
    <property type="protein sequence ID" value="MFD1050225.1"/>
    <property type="molecule type" value="Genomic_DNA"/>
</dbReference>
<evidence type="ECO:0000313" key="11">
    <source>
        <dbReference type="Proteomes" id="UP001597045"/>
    </source>
</evidence>
<keyword evidence="4 7" id="KW-0808">Transferase</keyword>
<dbReference type="PROSITE" id="PS00815">
    <property type="entry name" value="AIPM_HOMOCIT_SYNTH_1"/>
    <property type="match status" value="1"/>
</dbReference>
<sequence length="63" mass="6607">MSMQAQNNGEAKRISIFDTTLRDGEQAPGNAMSPDQKLELALALEALGVDVVETGFPGSSPSD</sequence>
<feature type="compositionally biased region" description="Basic and acidic residues" evidence="8">
    <location>
        <begin position="10"/>
        <end position="25"/>
    </location>
</feature>
<dbReference type="PROSITE" id="PS50991">
    <property type="entry name" value="PYR_CT"/>
    <property type="match status" value="1"/>
</dbReference>
<feature type="domain" description="Pyruvate carboxyltransferase" evidence="9">
    <location>
        <begin position="14"/>
        <end position="63"/>
    </location>
</feature>
<evidence type="ECO:0000256" key="4">
    <source>
        <dbReference type="ARBA" id="ARBA00022679"/>
    </source>
</evidence>
<dbReference type="PANTHER" id="PTHR10277">
    <property type="entry name" value="HOMOCITRATE SYNTHASE-RELATED"/>
    <property type="match status" value="1"/>
</dbReference>
<comment type="similarity">
    <text evidence="7">Belongs to the alpha-IPM synthase/homocitrate synthase family.</text>
</comment>
<evidence type="ECO:0000256" key="7">
    <source>
        <dbReference type="RuleBase" id="RU003523"/>
    </source>
</evidence>
<evidence type="ECO:0000259" key="9">
    <source>
        <dbReference type="PROSITE" id="PS50991"/>
    </source>
</evidence>
<evidence type="ECO:0000313" key="10">
    <source>
        <dbReference type="EMBL" id="MFD1050225.1"/>
    </source>
</evidence>
<evidence type="ECO:0000256" key="3">
    <source>
        <dbReference type="ARBA" id="ARBA00022605"/>
    </source>
</evidence>
<dbReference type="Gene3D" id="3.20.20.70">
    <property type="entry name" value="Aldolase class I"/>
    <property type="match status" value="1"/>
</dbReference>
<gene>
    <name evidence="10" type="ORF">ACFQ1S_34235</name>
</gene>
<evidence type="ECO:0000256" key="2">
    <source>
        <dbReference type="ARBA" id="ARBA00012973"/>
    </source>
</evidence>
<dbReference type="SUPFAM" id="SSF51569">
    <property type="entry name" value="Aldolase"/>
    <property type="match status" value="1"/>
</dbReference>
<evidence type="ECO:0000256" key="8">
    <source>
        <dbReference type="SAM" id="MobiDB-lite"/>
    </source>
</evidence>
<dbReference type="Pfam" id="PF00682">
    <property type="entry name" value="HMGL-like"/>
    <property type="match status" value="1"/>
</dbReference>
<feature type="region of interest" description="Disordered" evidence="8">
    <location>
        <begin position="1"/>
        <end position="34"/>
    </location>
</feature>
<dbReference type="InterPro" id="IPR050073">
    <property type="entry name" value="2-IPM_HCS-like"/>
</dbReference>
<feature type="non-terminal residue" evidence="10">
    <location>
        <position position="63"/>
    </location>
</feature>
<evidence type="ECO:0000256" key="5">
    <source>
        <dbReference type="ARBA" id="ARBA00023211"/>
    </source>
</evidence>
<protein>
    <recommendedName>
        <fullName evidence="2">2-isopropylmalate synthase</fullName>
        <ecNumber evidence="2">2.3.3.13</ecNumber>
    </recommendedName>
</protein>